<dbReference type="Proteomes" id="UP000182412">
    <property type="component" value="Unassembled WGS sequence"/>
</dbReference>
<dbReference type="OrthoDB" id="9784740at2"/>
<evidence type="ECO:0000313" key="2">
    <source>
        <dbReference type="Proteomes" id="UP000182412"/>
    </source>
</evidence>
<gene>
    <name evidence="1" type="ORF">SAMN05216366_10253</name>
</gene>
<sequence>MEAALTDVQDTLFSLQDNKYRDFQAKLIPTVPQENIIGVRTPALRQLARKIYQAGQEKSFLSALPHRYFEENQMHAFIISLLPDYEQCAAAVGVFLPYVDNWATCDQMSPKVFRKHRQELAVQIKEWLAAEPVYGRRFAIKMLMDHFLDEDFSPAYMELVAELRSNEYYINMMIAWYFATALAKQPEAAMPFIEGKRLADWTHNKAIQKACESRRISPEMKVALRKLKIC</sequence>
<dbReference type="RefSeq" id="WP_074570986.1">
    <property type="nucleotide sequence ID" value="NZ_FNJQ01000002.1"/>
</dbReference>
<dbReference type="AlphaFoldDB" id="A0A1H0MUT1"/>
<dbReference type="Gene3D" id="1.25.10.90">
    <property type="match status" value="1"/>
</dbReference>
<dbReference type="PANTHER" id="PTHR34070">
    <property type="entry name" value="ARMADILLO-TYPE FOLD"/>
    <property type="match status" value="1"/>
</dbReference>
<dbReference type="EMBL" id="FNJQ01000002">
    <property type="protein sequence ID" value="SDO84134.1"/>
    <property type="molecule type" value="Genomic_DNA"/>
</dbReference>
<dbReference type="PANTHER" id="PTHR34070:SF1">
    <property type="entry name" value="DNA ALKYLATION REPAIR PROTEIN"/>
    <property type="match status" value="1"/>
</dbReference>
<proteinExistence type="predicted"/>
<accession>A0A1H0MUT1</accession>
<dbReference type="SUPFAM" id="SSF48371">
    <property type="entry name" value="ARM repeat"/>
    <property type="match status" value="1"/>
</dbReference>
<name>A0A1H0MUT1_SELRU</name>
<dbReference type="InterPro" id="IPR014825">
    <property type="entry name" value="DNA_alkylation"/>
</dbReference>
<dbReference type="InterPro" id="IPR016024">
    <property type="entry name" value="ARM-type_fold"/>
</dbReference>
<dbReference type="Pfam" id="PF08713">
    <property type="entry name" value="DNA_alkylation"/>
    <property type="match status" value="1"/>
</dbReference>
<protein>
    <submittedName>
        <fullName evidence="1">3-methyladenine DNA glycosylase AlkD</fullName>
    </submittedName>
</protein>
<dbReference type="CDD" id="cd06561">
    <property type="entry name" value="AlkD_like"/>
    <property type="match status" value="1"/>
</dbReference>
<organism evidence="1 2">
    <name type="scientific">Selenomonas ruminantium</name>
    <dbReference type="NCBI Taxonomy" id="971"/>
    <lineage>
        <taxon>Bacteria</taxon>
        <taxon>Bacillati</taxon>
        <taxon>Bacillota</taxon>
        <taxon>Negativicutes</taxon>
        <taxon>Selenomonadales</taxon>
        <taxon>Selenomonadaceae</taxon>
        <taxon>Selenomonas</taxon>
    </lineage>
</organism>
<reference evidence="1 2" key="1">
    <citation type="submission" date="2016-10" db="EMBL/GenBank/DDBJ databases">
        <authorList>
            <person name="de Groot N.N."/>
        </authorList>
    </citation>
    <scope>NUCLEOTIDE SEQUENCE [LARGE SCALE GENOMIC DNA]</scope>
    <source>
        <strain evidence="1 2">S137</strain>
    </source>
</reference>
<evidence type="ECO:0000313" key="1">
    <source>
        <dbReference type="EMBL" id="SDO84134.1"/>
    </source>
</evidence>